<dbReference type="STRING" id="399497.BW733_00275"/>
<evidence type="ECO:0000256" key="4">
    <source>
        <dbReference type="RuleBase" id="RU004514"/>
    </source>
</evidence>
<evidence type="ECO:0000256" key="2">
    <source>
        <dbReference type="HAMAP-Rule" id="MF_02087"/>
    </source>
</evidence>
<proteinExistence type="inferred from homology"/>
<keyword evidence="1 2" id="KW-0663">Pyridoxal phosphate</keyword>
<evidence type="ECO:0000256" key="3">
    <source>
        <dbReference type="PIRSR" id="PIRSR004848-1"/>
    </source>
</evidence>
<comment type="similarity">
    <text evidence="2 4">Belongs to the pyridoxal phosphate-binding protein YggS/PROSC family.</text>
</comment>
<evidence type="ECO:0000313" key="7">
    <source>
        <dbReference type="Proteomes" id="UP000188235"/>
    </source>
</evidence>
<dbReference type="GO" id="GO:0030170">
    <property type="term" value="F:pyridoxal phosphate binding"/>
    <property type="evidence" value="ECO:0007669"/>
    <property type="project" value="UniProtKB-UniRule"/>
</dbReference>
<keyword evidence="7" id="KW-1185">Reference proteome</keyword>
<dbReference type="Proteomes" id="UP000188235">
    <property type="component" value="Chromosome"/>
</dbReference>
<organism evidence="6 7">
    <name type="scientific">Tessaracoccus flavescens</name>
    <dbReference type="NCBI Taxonomy" id="399497"/>
    <lineage>
        <taxon>Bacteria</taxon>
        <taxon>Bacillati</taxon>
        <taxon>Actinomycetota</taxon>
        <taxon>Actinomycetes</taxon>
        <taxon>Propionibacteriales</taxon>
        <taxon>Propionibacteriaceae</taxon>
        <taxon>Tessaracoccus</taxon>
    </lineage>
</organism>
<evidence type="ECO:0000256" key="1">
    <source>
        <dbReference type="ARBA" id="ARBA00022898"/>
    </source>
</evidence>
<dbReference type="HAMAP" id="MF_02087">
    <property type="entry name" value="PLP_homeostasis"/>
    <property type="match status" value="1"/>
</dbReference>
<dbReference type="AlphaFoldDB" id="A0A1Q2CTS1"/>
<dbReference type="CDD" id="cd00635">
    <property type="entry name" value="PLPDE_III_YBL036c_like"/>
    <property type="match status" value="1"/>
</dbReference>
<dbReference type="InterPro" id="IPR001608">
    <property type="entry name" value="Ala_racemase_N"/>
</dbReference>
<gene>
    <name evidence="6" type="ORF">BW733_00275</name>
</gene>
<dbReference type="SUPFAM" id="SSF51419">
    <property type="entry name" value="PLP-binding barrel"/>
    <property type="match status" value="1"/>
</dbReference>
<protein>
    <recommendedName>
        <fullName evidence="2">Pyridoxal phosphate homeostasis protein</fullName>
        <shortName evidence="2">PLP homeostasis protein</shortName>
    </recommendedName>
</protein>
<evidence type="ECO:0000313" key="6">
    <source>
        <dbReference type="EMBL" id="AQP49507.1"/>
    </source>
</evidence>
<dbReference type="NCBIfam" id="TIGR00044">
    <property type="entry name" value="YggS family pyridoxal phosphate-dependent enzyme"/>
    <property type="match status" value="1"/>
</dbReference>
<dbReference type="PANTHER" id="PTHR10146:SF14">
    <property type="entry name" value="PYRIDOXAL PHOSPHATE HOMEOSTASIS PROTEIN"/>
    <property type="match status" value="1"/>
</dbReference>
<reference evidence="6 7" key="1">
    <citation type="journal article" date="2008" name="Int. J. Syst. Evol. Microbiol.">
        <title>Tessaracoccus flavescens sp. nov., isolated from marine sediment.</title>
        <authorList>
            <person name="Lee D.W."/>
            <person name="Lee S.D."/>
        </authorList>
    </citation>
    <scope>NUCLEOTIDE SEQUENCE [LARGE SCALE GENOMIC DNA]</scope>
    <source>
        <strain evidence="6 7">SST-39T</strain>
    </source>
</reference>
<feature type="modified residue" description="N6-(pyridoxal phosphate)lysine" evidence="2 3">
    <location>
        <position position="35"/>
    </location>
</feature>
<feature type="domain" description="Alanine racemase N-terminal" evidence="5">
    <location>
        <begin position="6"/>
        <end position="226"/>
    </location>
</feature>
<comment type="cofactor">
    <cofactor evidence="3">
        <name>pyridoxal 5'-phosphate</name>
        <dbReference type="ChEBI" id="CHEBI:597326"/>
    </cofactor>
</comment>
<dbReference type="EMBL" id="CP019607">
    <property type="protein sequence ID" value="AQP49507.1"/>
    <property type="molecule type" value="Genomic_DNA"/>
</dbReference>
<dbReference type="Gene3D" id="3.20.20.10">
    <property type="entry name" value="Alanine racemase"/>
    <property type="match status" value="1"/>
</dbReference>
<sequence>MSVTDNLEAVRRSIDEACRDAGRDPSEVRLLPVSKYHPVSAIREAAHNGYVLFGENQAQELAAKALEVGAEGIGFAAIGHLQTNKARLVAEHAVELHSLDSLKLAETLQRRCEALGRRLPVLVQVNTSGEPAKSGIMPAEVVCFAHALSAFDALEPRGLMTMAVNSPVDDEVAACFQRLARARARVRDEFGGWDELSMGMSGDFRIAIREGSTCVRIGTAIFGARPATA</sequence>
<dbReference type="KEGG" id="tfa:BW733_00275"/>
<dbReference type="RefSeq" id="WP_077346868.1">
    <property type="nucleotide sequence ID" value="NZ_CP019607.1"/>
</dbReference>
<accession>A0A1Q2CTS1</accession>
<comment type="function">
    <text evidence="2">Pyridoxal 5'-phosphate (PLP)-binding protein, which is involved in PLP homeostasis.</text>
</comment>
<dbReference type="InterPro" id="IPR029066">
    <property type="entry name" value="PLP-binding_barrel"/>
</dbReference>
<dbReference type="OrthoDB" id="9804072at2"/>
<dbReference type="PIRSF" id="PIRSF004848">
    <property type="entry name" value="YBL036c_PLPDEIII"/>
    <property type="match status" value="1"/>
</dbReference>
<dbReference type="PANTHER" id="PTHR10146">
    <property type="entry name" value="PROLINE SYNTHETASE CO-TRANSCRIBED BACTERIAL HOMOLOG PROTEIN"/>
    <property type="match status" value="1"/>
</dbReference>
<dbReference type="InterPro" id="IPR011078">
    <property type="entry name" value="PyrdxlP_homeostasis"/>
</dbReference>
<name>A0A1Q2CTS1_9ACTN</name>
<evidence type="ECO:0000259" key="5">
    <source>
        <dbReference type="Pfam" id="PF01168"/>
    </source>
</evidence>
<dbReference type="Pfam" id="PF01168">
    <property type="entry name" value="Ala_racemase_N"/>
    <property type="match status" value="1"/>
</dbReference>